<sequence length="481" mass="54089">ALRSPEYVPDPIKLEYHVPAYIPENPEDLLLAEDEAPIEAYVLEVAYAPTPPLPPSFLSPRIRPPHTRAAIDQMRAAVPSTYPLLLLSGTPPLLPIPLPPGPTMARSVDCSFVETMETRFRDTERRMMTTLEMVNMRDRAAVRAEIEVLRRERLAYEQESIQTRKALARFEAYSRALEARVAVLETQARRHEWQCQTVNDLAKMAPKRTTRSTQVPPVTPAPTATTTIVTEAQLQALIDQGVTAIMAEAKASRVRNGYDSNGSEPRLAQAVRVALTWWNSHVKTVTLEVSQALPWKTLKKMMTDKYCPRGEIKKLKTEMWKLKTKGTDVIGSKPQCSKCDYHHKVPCPPRCHNCNRVVHLTRDCRSRPANANNNRNNNNNNQKGNGYYECGAQGHFKRNCPKLKNNNRGNQGGNDNAQARVYVVGNARANPDNVVAGMFLLNNCYAYILFDMGTDRSFVSTTFSSKIDIAPIALDHHYNVE</sequence>
<dbReference type="SUPFAM" id="SSF57756">
    <property type="entry name" value="Retrovirus zinc finger-like domains"/>
    <property type="match status" value="1"/>
</dbReference>
<keyword evidence="1" id="KW-0479">Metal-binding</keyword>
<dbReference type="EMBL" id="BKCJ010526160">
    <property type="protein sequence ID" value="GFA97793.1"/>
    <property type="molecule type" value="Genomic_DNA"/>
</dbReference>
<accession>A0A699KNU7</accession>
<dbReference type="InterPro" id="IPR001878">
    <property type="entry name" value="Znf_CCHC"/>
</dbReference>
<dbReference type="Gene3D" id="4.10.60.10">
    <property type="entry name" value="Zinc finger, CCHC-type"/>
    <property type="match status" value="1"/>
</dbReference>
<keyword evidence="1" id="KW-0863">Zinc-finger</keyword>
<dbReference type="GO" id="GO:0003676">
    <property type="term" value="F:nucleic acid binding"/>
    <property type="evidence" value="ECO:0007669"/>
    <property type="project" value="InterPro"/>
</dbReference>
<feature type="non-terminal residue" evidence="3">
    <location>
        <position position="1"/>
    </location>
</feature>
<dbReference type="PROSITE" id="PS50158">
    <property type="entry name" value="ZF_CCHC"/>
    <property type="match status" value="1"/>
</dbReference>
<comment type="caution">
    <text evidence="3">The sequence shown here is derived from an EMBL/GenBank/DDBJ whole genome shotgun (WGS) entry which is preliminary data.</text>
</comment>
<name>A0A699KNU7_TANCI</name>
<dbReference type="GO" id="GO:0008270">
    <property type="term" value="F:zinc ion binding"/>
    <property type="evidence" value="ECO:0007669"/>
    <property type="project" value="UniProtKB-KW"/>
</dbReference>
<evidence type="ECO:0000313" key="3">
    <source>
        <dbReference type="EMBL" id="GFA97793.1"/>
    </source>
</evidence>
<organism evidence="3">
    <name type="scientific">Tanacetum cinerariifolium</name>
    <name type="common">Dalmatian daisy</name>
    <name type="synonym">Chrysanthemum cinerariifolium</name>
    <dbReference type="NCBI Taxonomy" id="118510"/>
    <lineage>
        <taxon>Eukaryota</taxon>
        <taxon>Viridiplantae</taxon>
        <taxon>Streptophyta</taxon>
        <taxon>Embryophyta</taxon>
        <taxon>Tracheophyta</taxon>
        <taxon>Spermatophyta</taxon>
        <taxon>Magnoliopsida</taxon>
        <taxon>eudicotyledons</taxon>
        <taxon>Gunneridae</taxon>
        <taxon>Pentapetalae</taxon>
        <taxon>asterids</taxon>
        <taxon>campanulids</taxon>
        <taxon>Asterales</taxon>
        <taxon>Asteraceae</taxon>
        <taxon>Asteroideae</taxon>
        <taxon>Anthemideae</taxon>
        <taxon>Anthemidinae</taxon>
        <taxon>Tanacetum</taxon>
    </lineage>
</organism>
<dbReference type="AlphaFoldDB" id="A0A699KNU7"/>
<feature type="non-terminal residue" evidence="3">
    <location>
        <position position="481"/>
    </location>
</feature>
<protein>
    <recommendedName>
        <fullName evidence="2">CCHC-type domain-containing protein</fullName>
    </recommendedName>
</protein>
<dbReference type="InterPro" id="IPR036875">
    <property type="entry name" value="Znf_CCHC_sf"/>
</dbReference>
<evidence type="ECO:0000256" key="1">
    <source>
        <dbReference type="PROSITE-ProRule" id="PRU00047"/>
    </source>
</evidence>
<dbReference type="SMART" id="SM00343">
    <property type="entry name" value="ZnF_C2HC"/>
    <property type="match status" value="2"/>
</dbReference>
<reference evidence="3" key="1">
    <citation type="journal article" date="2019" name="Sci. Rep.">
        <title>Draft genome of Tanacetum cinerariifolium, the natural source of mosquito coil.</title>
        <authorList>
            <person name="Yamashiro T."/>
            <person name="Shiraishi A."/>
            <person name="Satake H."/>
            <person name="Nakayama K."/>
        </authorList>
    </citation>
    <scope>NUCLEOTIDE SEQUENCE</scope>
</reference>
<dbReference type="Pfam" id="PF08284">
    <property type="entry name" value="RVP_2"/>
    <property type="match status" value="1"/>
</dbReference>
<proteinExistence type="predicted"/>
<keyword evidence="1" id="KW-0862">Zinc</keyword>
<evidence type="ECO:0000259" key="2">
    <source>
        <dbReference type="PROSITE" id="PS50158"/>
    </source>
</evidence>
<gene>
    <name evidence="3" type="ORF">Tci_669765</name>
</gene>
<feature type="domain" description="CCHC-type" evidence="2">
    <location>
        <begin position="388"/>
        <end position="402"/>
    </location>
</feature>